<dbReference type="AlphaFoldDB" id="A0A1I9G227"/>
<gene>
    <name evidence="2" type="primary">Bm13094</name>
    <name evidence="2" type="ORF">BM_Bm13094</name>
</gene>
<organism evidence="2">
    <name type="scientific">Brugia malayi</name>
    <name type="common">Filarial nematode worm</name>
    <dbReference type="NCBI Taxonomy" id="6279"/>
    <lineage>
        <taxon>Eukaryota</taxon>
        <taxon>Metazoa</taxon>
        <taxon>Ecdysozoa</taxon>
        <taxon>Nematoda</taxon>
        <taxon>Chromadorea</taxon>
        <taxon>Rhabditida</taxon>
        <taxon>Spirurina</taxon>
        <taxon>Spiruromorpha</taxon>
        <taxon>Filarioidea</taxon>
        <taxon>Onchocercidae</taxon>
        <taxon>Brugia</taxon>
    </lineage>
</organism>
<feature type="region of interest" description="Disordered" evidence="1">
    <location>
        <begin position="20"/>
        <end position="39"/>
    </location>
</feature>
<dbReference type="EMBL" id="LN856944">
    <property type="protein sequence ID" value="CDP95539.1"/>
    <property type="molecule type" value="Genomic_DNA"/>
</dbReference>
<accession>A0A1I9G227</accession>
<protein>
    <submittedName>
        <fullName evidence="2">Bm13094, isoform a</fullName>
    </submittedName>
</protein>
<sequence>MVVINAFIMDMKRKDVRSADKETGYVDNATQMGNNKQKN</sequence>
<reference evidence="2" key="1">
    <citation type="journal article" date="2007" name="Science">
        <title>Draft genome of the filarial nematode parasite Brugia malayi.</title>
        <authorList>
            <person name="Ghedin E."/>
            <person name="Wang S."/>
            <person name="Spiro D."/>
            <person name="Caler E."/>
            <person name="Zhao Q."/>
            <person name="Crabtree J."/>
            <person name="Allen J.E."/>
            <person name="Delcher A.L."/>
            <person name="Guiliano D.B."/>
            <person name="Miranda-Saavedra D."/>
            <person name="Angiuoli S.V."/>
            <person name="Creasy T."/>
            <person name="Amedeo P."/>
            <person name="Haas B."/>
            <person name="El-Sayed N.M."/>
            <person name="Wortman J.R."/>
            <person name="Feldblyum T."/>
            <person name="Tallon L."/>
            <person name="Schatz M."/>
            <person name="Shumway M."/>
            <person name="Koo H."/>
            <person name="Salzberg S.L."/>
            <person name="Schobel S."/>
            <person name="Pertea M."/>
            <person name="Pop M."/>
            <person name="White O."/>
            <person name="Barton G.J."/>
            <person name="Carlow C.K."/>
            <person name="Crawford M.J."/>
            <person name="Daub J."/>
            <person name="Dimmic M.W."/>
            <person name="Estes C.F."/>
            <person name="Foster J.M."/>
            <person name="Ganatra M."/>
            <person name="Gregory W.F."/>
            <person name="Johnson N.M."/>
            <person name="Jin J."/>
            <person name="Komuniecki R."/>
            <person name="Korf I."/>
            <person name="Kumar S."/>
            <person name="Laney S."/>
            <person name="Li B.W."/>
            <person name="Li W."/>
            <person name="Lindblom T.H."/>
            <person name="Lustigman S."/>
            <person name="Ma D."/>
            <person name="Maina C.V."/>
            <person name="Martin D.M."/>
            <person name="McCarter J.P."/>
            <person name="McReynolds L."/>
            <person name="Mitreva M."/>
            <person name="Nutman T.B."/>
            <person name="Parkinson J."/>
            <person name="Peregrin-Alvarez J.M."/>
            <person name="Poole C."/>
            <person name="Ren Q."/>
            <person name="Saunders L."/>
            <person name="Sluder A.E."/>
            <person name="Smith K."/>
            <person name="Stanke M."/>
            <person name="Unnasch T.R."/>
            <person name="Ware J."/>
            <person name="Wei A.D."/>
            <person name="Weil G."/>
            <person name="Williams D.J."/>
            <person name="Zhang Y."/>
            <person name="Williams S.A."/>
            <person name="Fraser-Liggett C."/>
            <person name="Slatko B."/>
            <person name="Blaxter M.L."/>
            <person name="Scott A.L."/>
        </authorList>
    </citation>
    <scope>NUCLEOTIDE SEQUENCE</scope>
    <source>
        <strain evidence="2">FR3</strain>
    </source>
</reference>
<reference evidence="2" key="2">
    <citation type="submission" date="2012-12" db="EMBL/GenBank/DDBJ databases">
        <authorList>
            <consortium name="WormBase Consortium"/>
            <person name="Ghedin E."/>
            <person name="Paulini M."/>
        </authorList>
    </citation>
    <scope>NUCLEOTIDE SEQUENCE</scope>
    <source>
        <strain evidence="2">FR3</strain>
    </source>
</reference>
<evidence type="ECO:0000313" key="2">
    <source>
        <dbReference type="EMBL" id="CDP95539.1"/>
    </source>
</evidence>
<proteinExistence type="predicted"/>
<feature type="compositionally biased region" description="Polar residues" evidence="1">
    <location>
        <begin position="28"/>
        <end position="39"/>
    </location>
</feature>
<evidence type="ECO:0000256" key="1">
    <source>
        <dbReference type="SAM" id="MobiDB-lite"/>
    </source>
</evidence>
<name>A0A1I9G227_BRUMA</name>